<evidence type="ECO:0000313" key="8">
    <source>
        <dbReference type="Proteomes" id="UP000666240"/>
    </source>
</evidence>
<dbReference type="GO" id="GO:0004140">
    <property type="term" value="F:dephospho-CoA kinase activity"/>
    <property type="evidence" value="ECO:0007669"/>
    <property type="project" value="UniProtKB-UniRule"/>
</dbReference>
<organism evidence="7 8">
    <name type="scientific">Tianweitania sediminis</name>
    <dbReference type="NCBI Taxonomy" id="1502156"/>
    <lineage>
        <taxon>Bacteria</taxon>
        <taxon>Pseudomonadati</taxon>
        <taxon>Pseudomonadota</taxon>
        <taxon>Alphaproteobacteria</taxon>
        <taxon>Hyphomicrobiales</taxon>
        <taxon>Phyllobacteriaceae</taxon>
        <taxon>Tianweitania</taxon>
    </lineage>
</organism>
<evidence type="ECO:0000256" key="5">
    <source>
        <dbReference type="HAMAP-Rule" id="MF_00376"/>
    </source>
</evidence>
<comment type="caution">
    <text evidence="7">The sequence shown here is derived from an EMBL/GenBank/DDBJ whole genome shotgun (WGS) entry which is preliminary data.</text>
</comment>
<keyword evidence="2 5" id="KW-0547">Nucleotide-binding</keyword>
<evidence type="ECO:0000256" key="2">
    <source>
        <dbReference type="ARBA" id="ARBA00022741"/>
    </source>
</evidence>
<comment type="similarity">
    <text evidence="1 5">Belongs to the CoaE family.</text>
</comment>
<dbReference type="Gene3D" id="3.40.50.300">
    <property type="entry name" value="P-loop containing nucleotide triphosphate hydrolases"/>
    <property type="match status" value="1"/>
</dbReference>
<keyword evidence="5" id="KW-0963">Cytoplasm</keyword>
<keyword evidence="4 5" id="KW-0173">Coenzyme A biosynthesis</keyword>
<feature type="binding site" evidence="5">
    <location>
        <begin position="11"/>
        <end position="16"/>
    </location>
    <ligand>
        <name>ATP</name>
        <dbReference type="ChEBI" id="CHEBI:30616"/>
    </ligand>
</feature>
<comment type="catalytic activity">
    <reaction evidence="5">
        <text>3'-dephospho-CoA + ATP = ADP + CoA + H(+)</text>
        <dbReference type="Rhea" id="RHEA:18245"/>
        <dbReference type="ChEBI" id="CHEBI:15378"/>
        <dbReference type="ChEBI" id="CHEBI:30616"/>
        <dbReference type="ChEBI" id="CHEBI:57287"/>
        <dbReference type="ChEBI" id="CHEBI:57328"/>
        <dbReference type="ChEBI" id="CHEBI:456216"/>
        <dbReference type="EC" id="2.7.1.24"/>
    </reaction>
</comment>
<evidence type="ECO:0000256" key="3">
    <source>
        <dbReference type="ARBA" id="ARBA00022840"/>
    </source>
</evidence>
<dbReference type="AlphaFoldDB" id="A0A8J7R082"/>
<dbReference type="InterPro" id="IPR001977">
    <property type="entry name" value="Depp_CoAkinase"/>
</dbReference>
<comment type="subcellular location">
    <subcellularLocation>
        <location evidence="5">Cytoplasm</location>
    </subcellularLocation>
</comment>
<sequence length="197" mass="21258">MIVLGLTGSIGMGKSTTAQMFRDAGVPVHDSDETVHRLYAGRAMPLIAEAFPQAVIDDVVDRTRLGAAVLNNPAELKRLEAIIHPLVRAESEAFLQKNREAGTAVVVLDIPLLFETGGEGRVDKIVVVTAPAEVQQERVLARAGMSPEKFEAILAKQVPDEDKRRRADFVIDTGQGLQPARRAVDEILSSIRGSAEA</sequence>
<dbReference type="UniPathway" id="UPA00241">
    <property type="reaction ID" value="UER00356"/>
</dbReference>
<accession>A0A8J7R082</accession>
<dbReference type="GO" id="GO:0005524">
    <property type="term" value="F:ATP binding"/>
    <property type="evidence" value="ECO:0007669"/>
    <property type="project" value="UniProtKB-UniRule"/>
</dbReference>
<evidence type="ECO:0000256" key="1">
    <source>
        <dbReference type="ARBA" id="ARBA00009018"/>
    </source>
</evidence>
<gene>
    <name evidence="5" type="primary">coaE</name>
    <name evidence="7" type="ORF">J5Y06_02490</name>
</gene>
<keyword evidence="5 7" id="KW-0418">Kinase</keyword>
<evidence type="ECO:0000313" key="7">
    <source>
        <dbReference type="EMBL" id="MBP0437521.1"/>
    </source>
</evidence>
<keyword evidence="3 5" id="KW-0067">ATP-binding</keyword>
<dbReference type="CDD" id="cd02022">
    <property type="entry name" value="DPCK"/>
    <property type="match status" value="1"/>
</dbReference>
<evidence type="ECO:0000256" key="6">
    <source>
        <dbReference type="NCBIfam" id="TIGR00152"/>
    </source>
</evidence>
<dbReference type="Proteomes" id="UP000666240">
    <property type="component" value="Unassembled WGS sequence"/>
</dbReference>
<dbReference type="EC" id="2.7.1.24" evidence="5 6"/>
<dbReference type="InterPro" id="IPR027417">
    <property type="entry name" value="P-loop_NTPase"/>
</dbReference>
<dbReference type="NCBIfam" id="TIGR00152">
    <property type="entry name" value="dephospho-CoA kinase"/>
    <property type="match status" value="1"/>
</dbReference>
<keyword evidence="5 7" id="KW-0808">Transferase</keyword>
<proteinExistence type="inferred from homology"/>
<comment type="pathway">
    <text evidence="5">Cofactor biosynthesis; coenzyme A biosynthesis; CoA from (R)-pantothenate: step 5/5.</text>
</comment>
<dbReference type="PANTHER" id="PTHR10695:SF46">
    <property type="entry name" value="BIFUNCTIONAL COENZYME A SYNTHASE-RELATED"/>
    <property type="match status" value="1"/>
</dbReference>
<reference evidence="7" key="1">
    <citation type="submission" date="2021-03" db="EMBL/GenBank/DDBJ databases">
        <title>Genome sequencing and assembly of Tianweitania sediminis.</title>
        <authorList>
            <person name="Chhetri G."/>
        </authorList>
    </citation>
    <scope>NUCLEOTIDE SEQUENCE</scope>
    <source>
        <strain evidence="7">Z8</strain>
    </source>
</reference>
<dbReference type="PANTHER" id="PTHR10695">
    <property type="entry name" value="DEPHOSPHO-COA KINASE-RELATED"/>
    <property type="match status" value="1"/>
</dbReference>
<dbReference type="EMBL" id="JAGIYY010000001">
    <property type="protein sequence ID" value="MBP0437521.1"/>
    <property type="molecule type" value="Genomic_DNA"/>
</dbReference>
<evidence type="ECO:0000256" key="4">
    <source>
        <dbReference type="ARBA" id="ARBA00022993"/>
    </source>
</evidence>
<dbReference type="SUPFAM" id="SSF52540">
    <property type="entry name" value="P-loop containing nucleoside triphosphate hydrolases"/>
    <property type="match status" value="1"/>
</dbReference>
<keyword evidence="8" id="KW-1185">Reference proteome</keyword>
<dbReference type="RefSeq" id="WP_209333521.1">
    <property type="nucleotide sequence ID" value="NZ_JAGIYY010000001.1"/>
</dbReference>
<comment type="function">
    <text evidence="5">Catalyzes the phosphorylation of the 3'-hydroxyl group of dephosphocoenzyme A to form coenzyme A.</text>
</comment>
<dbReference type="PROSITE" id="PS51219">
    <property type="entry name" value="DPCK"/>
    <property type="match status" value="1"/>
</dbReference>
<dbReference type="HAMAP" id="MF_00376">
    <property type="entry name" value="Dephospho_CoA_kinase"/>
    <property type="match status" value="1"/>
</dbReference>
<dbReference type="GO" id="GO:0005737">
    <property type="term" value="C:cytoplasm"/>
    <property type="evidence" value="ECO:0007669"/>
    <property type="project" value="UniProtKB-SubCell"/>
</dbReference>
<dbReference type="GO" id="GO:0015937">
    <property type="term" value="P:coenzyme A biosynthetic process"/>
    <property type="evidence" value="ECO:0007669"/>
    <property type="project" value="UniProtKB-UniRule"/>
</dbReference>
<dbReference type="Pfam" id="PF01121">
    <property type="entry name" value="CoaE"/>
    <property type="match status" value="1"/>
</dbReference>
<name>A0A8J7R082_9HYPH</name>
<protein>
    <recommendedName>
        <fullName evidence="5 6">Dephospho-CoA kinase</fullName>
        <ecNumber evidence="5 6">2.7.1.24</ecNumber>
    </recommendedName>
    <alternativeName>
        <fullName evidence="5">Dephosphocoenzyme A kinase</fullName>
    </alternativeName>
</protein>